<evidence type="ECO:0000313" key="2">
    <source>
        <dbReference type="Proteomes" id="UP000002058"/>
    </source>
</evidence>
<dbReference type="InParanoid" id="C4JPS3"/>
<dbReference type="STRING" id="336963.C4JPS3"/>
<dbReference type="HOGENOM" id="CLU_044629_0_0_1"/>
<proteinExistence type="predicted"/>
<accession>C4JPS3</accession>
<reference evidence="2" key="1">
    <citation type="journal article" date="2009" name="Genome Res.">
        <title>Comparative genomic analyses of the human fungal pathogens Coccidioides and their relatives.</title>
        <authorList>
            <person name="Sharpton T.J."/>
            <person name="Stajich J.E."/>
            <person name="Rounsley S.D."/>
            <person name="Gardner M.J."/>
            <person name="Wortman J.R."/>
            <person name="Jordar V.S."/>
            <person name="Maiti R."/>
            <person name="Kodira C.D."/>
            <person name="Neafsey D.E."/>
            <person name="Zeng Q."/>
            <person name="Hung C.-Y."/>
            <person name="McMahan C."/>
            <person name="Muszewska A."/>
            <person name="Grynberg M."/>
            <person name="Mandel M.A."/>
            <person name="Kellner E.M."/>
            <person name="Barker B.M."/>
            <person name="Galgiani J.N."/>
            <person name="Orbach M.J."/>
            <person name="Kirkland T.N."/>
            <person name="Cole G.T."/>
            <person name="Henn M.R."/>
            <person name="Birren B.W."/>
            <person name="Taylor J.W."/>
        </authorList>
    </citation>
    <scope>NUCLEOTIDE SEQUENCE [LARGE SCALE GENOMIC DNA]</scope>
    <source>
        <strain evidence="2">UAMH 1704</strain>
    </source>
</reference>
<dbReference type="OrthoDB" id="441812at2759"/>
<dbReference type="GeneID" id="8440764"/>
<dbReference type="GO" id="GO:0016279">
    <property type="term" value="F:protein-lysine N-methyltransferase activity"/>
    <property type="evidence" value="ECO:0007669"/>
    <property type="project" value="TreeGrafter"/>
</dbReference>
<name>C4JPS3_UNCRE</name>
<dbReference type="OMA" id="AWYRSRC"/>
<keyword evidence="2" id="KW-1185">Reference proteome</keyword>
<dbReference type="GO" id="GO:0005634">
    <property type="term" value="C:nucleus"/>
    <property type="evidence" value="ECO:0007669"/>
    <property type="project" value="TreeGrafter"/>
</dbReference>
<dbReference type="SUPFAM" id="SSF82199">
    <property type="entry name" value="SET domain"/>
    <property type="match status" value="1"/>
</dbReference>
<dbReference type="KEGG" id="ure:UREG_04566"/>
<dbReference type="Gene3D" id="3.90.1410.10">
    <property type="entry name" value="set domain protein methyltransferase, domain 1"/>
    <property type="match status" value="1"/>
</dbReference>
<dbReference type="AlphaFoldDB" id="C4JPS3"/>
<gene>
    <name evidence="1" type="ORF">UREG_04566</name>
</gene>
<dbReference type="PANTHER" id="PTHR13271:SF76">
    <property type="entry name" value="SET DOMAIN-CONTAINING PROTEIN 8"/>
    <property type="match status" value="1"/>
</dbReference>
<dbReference type="RefSeq" id="XP_002545049.1">
    <property type="nucleotide sequence ID" value="XM_002545003.1"/>
</dbReference>
<organism evidence="1 2">
    <name type="scientific">Uncinocarpus reesii (strain UAMH 1704)</name>
    <dbReference type="NCBI Taxonomy" id="336963"/>
    <lineage>
        <taxon>Eukaryota</taxon>
        <taxon>Fungi</taxon>
        <taxon>Dikarya</taxon>
        <taxon>Ascomycota</taxon>
        <taxon>Pezizomycotina</taxon>
        <taxon>Eurotiomycetes</taxon>
        <taxon>Eurotiomycetidae</taxon>
        <taxon>Onygenales</taxon>
        <taxon>Onygenaceae</taxon>
        <taxon>Uncinocarpus</taxon>
    </lineage>
</organism>
<dbReference type="Proteomes" id="UP000002058">
    <property type="component" value="Unassembled WGS sequence"/>
</dbReference>
<dbReference type="eggNOG" id="KOG1337">
    <property type="taxonomic scope" value="Eukaryota"/>
</dbReference>
<dbReference type="PANTHER" id="PTHR13271">
    <property type="entry name" value="UNCHARACTERIZED PUTATIVE METHYLTRANSFERASE"/>
    <property type="match status" value="1"/>
</dbReference>
<dbReference type="CDD" id="cd10527">
    <property type="entry name" value="SET_LSMT"/>
    <property type="match status" value="1"/>
</dbReference>
<protein>
    <recommendedName>
        <fullName evidence="3">SET domain-containing protein</fullName>
    </recommendedName>
</protein>
<dbReference type="VEuPathDB" id="FungiDB:UREG_04566"/>
<dbReference type="EMBL" id="CH476616">
    <property type="protein sequence ID" value="EEP79720.1"/>
    <property type="molecule type" value="Genomic_DNA"/>
</dbReference>
<sequence length="519" mass="58004">MKHQVLSIDALSAWRRLNGVSFDGVEVRRLHAEDAVDKGLAVVATHNRVAKEFIPGGNAGAAEPEILMRIPGDLVLSLDLIDTYAKSDRYLREVLDAVGEFGKSARGAILVYLLLLLTHLHNNSSNERKSHVGVSSAWTGYIQFLPKSYPLPTFYTDGELEILQGTSLKPALESKLDSLEREFEQLRQFTADIPWCKENWWDGETGQLTFHDWKTVDAMYRSRALDIPEIGHAMVPCVDMANHASGDETNAIYEVDGNGNVVLQLRYGRSLGEGDEVTITSVICPAISQAPSDLTWCRYGDEKGAAEMIFSYGFIEGAITDARQMFLELEIPDDDPLKPAKMVVCDEAPGVRLFATIDPEQRTEISWESPFVWWACVNEEDGLGFEIVQSNNGEGEIKAAWKGREIQTSEKLRDILQDEPLWDVYRLRATVIVQDRVATQLASLRESNESILDWRDKVNGTTIRPLVWNTITNLRELEGEFLTRASDILEDKKIALANSSVVQHYLQGGPGGDITEDFS</sequence>
<evidence type="ECO:0000313" key="1">
    <source>
        <dbReference type="EMBL" id="EEP79720.1"/>
    </source>
</evidence>
<evidence type="ECO:0008006" key="3">
    <source>
        <dbReference type="Google" id="ProtNLM"/>
    </source>
</evidence>
<dbReference type="InterPro" id="IPR050600">
    <property type="entry name" value="SETD3_SETD6_MTase"/>
</dbReference>
<dbReference type="InterPro" id="IPR046341">
    <property type="entry name" value="SET_dom_sf"/>
</dbReference>